<dbReference type="SUPFAM" id="SSF47917">
    <property type="entry name" value="C-terminal domain of alpha and beta subunits of F1 ATP synthase"/>
    <property type="match status" value="1"/>
</dbReference>
<dbReference type="GO" id="GO:0046961">
    <property type="term" value="F:proton-transporting ATPase activity, rotational mechanism"/>
    <property type="evidence" value="ECO:0007669"/>
    <property type="project" value="InterPro"/>
</dbReference>
<feature type="domain" description="AAA+ ATPase" evidence="12">
    <location>
        <begin position="226"/>
        <end position="414"/>
    </location>
</feature>
<dbReference type="SMART" id="SM00382">
    <property type="entry name" value="AAA"/>
    <property type="match status" value="1"/>
</dbReference>
<feature type="binding site" evidence="11">
    <location>
        <begin position="234"/>
        <end position="241"/>
    </location>
    <ligand>
        <name>ATP</name>
        <dbReference type="ChEBI" id="CHEBI:30616"/>
    </ligand>
</feature>
<dbReference type="GO" id="GO:0005524">
    <property type="term" value="F:ATP binding"/>
    <property type="evidence" value="ECO:0007669"/>
    <property type="project" value="UniProtKB-UniRule"/>
</dbReference>
<dbReference type="GO" id="GO:0033178">
    <property type="term" value="C:proton-transporting two-sector ATPase complex, catalytic domain"/>
    <property type="evidence" value="ECO:0007669"/>
    <property type="project" value="InterPro"/>
</dbReference>
<evidence type="ECO:0000256" key="11">
    <source>
        <dbReference type="HAMAP-Rule" id="MF_00309"/>
    </source>
</evidence>
<dbReference type="InterPro" id="IPR024034">
    <property type="entry name" value="ATPase_F1/V1_b/a_C"/>
</dbReference>
<evidence type="ECO:0000256" key="1">
    <source>
        <dbReference type="ARBA" id="ARBA00008936"/>
    </source>
</evidence>
<dbReference type="Gene3D" id="3.40.50.300">
    <property type="entry name" value="P-loop containing nucleotide triphosphate hydrolases"/>
    <property type="match status" value="1"/>
</dbReference>
<dbReference type="InterPro" id="IPR005726">
    <property type="entry name" value="ATP_synth_asu_arc"/>
</dbReference>
<name>A0A650CNS7_9CREN</name>
<dbReference type="KEGG" id="sazo:D1868_05115"/>
<protein>
    <recommendedName>
        <fullName evidence="11">A-type ATP synthase subunit A</fullName>
        <ecNumber evidence="11">7.1.2.2</ecNumber>
    </recommendedName>
</protein>
<keyword evidence="14" id="KW-1185">Reference proteome</keyword>
<organism evidence="13 14">
    <name type="scientific">Stygiolobus azoricus</name>
    <dbReference type="NCBI Taxonomy" id="41675"/>
    <lineage>
        <taxon>Archaea</taxon>
        <taxon>Thermoproteota</taxon>
        <taxon>Thermoprotei</taxon>
        <taxon>Sulfolobales</taxon>
        <taxon>Sulfolobaceae</taxon>
        <taxon>Stygiolobus</taxon>
    </lineage>
</organism>
<comment type="similarity">
    <text evidence="1 11">Belongs to the ATPase alpha/beta chains family.</text>
</comment>
<evidence type="ECO:0000256" key="10">
    <source>
        <dbReference type="ARBA" id="ARBA00023310"/>
    </source>
</evidence>
<evidence type="ECO:0000256" key="7">
    <source>
        <dbReference type="ARBA" id="ARBA00022967"/>
    </source>
</evidence>
<dbReference type="SUPFAM" id="SSF52540">
    <property type="entry name" value="P-loop containing nucleoside triphosphate hydrolases"/>
    <property type="match status" value="1"/>
</dbReference>
<evidence type="ECO:0000259" key="12">
    <source>
        <dbReference type="SMART" id="SM00382"/>
    </source>
</evidence>
<dbReference type="OrthoDB" id="115235at2157"/>
<evidence type="ECO:0000256" key="6">
    <source>
        <dbReference type="ARBA" id="ARBA00022840"/>
    </source>
</evidence>
<dbReference type="Gene3D" id="2.40.30.20">
    <property type="match status" value="1"/>
</dbReference>
<dbReference type="Proteomes" id="UP000423396">
    <property type="component" value="Chromosome"/>
</dbReference>
<dbReference type="InterPro" id="IPR003593">
    <property type="entry name" value="AAA+_ATPase"/>
</dbReference>
<keyword evidence="4 11" id="KW-0547">Nucleotide-binding</keyword>
<dbReference type="EMBL" id="CP045483">
    <property type="protein sequence ID" value="QGR19423.1"/>
    <property type="molecule type" value="Genomic_DNA"/>
</dbReference>
<comment type="subunit">
    <text evidence="11">Has multiple subunits with at least A(3), B(3), C, D, E, F, H, I and proteolipid K(x).</text>
</comment>
<dbReference type="FunFam" id="2.40.50.100:FF:000008">
    <property type="entry name" value="V-type proton ATPase catalytic subunit A"/>
    <property type="match status" value="1"/>
</dbReference>
<dbReference type="PANTHER" id="PTHR43607:SF1">
    <property type="entry name" value="H(+)-TRANSPORTING TWO-SECTOR ATPASE"/>
    <property type="match status" value="1"/>
</dbReference>
<keyword evidence="10 11" id="KW-0066">ATP synthesis</keyword>
<dbReference type="InterPro" id="IPR027417">
    <property type="entry name" value="P-loop_NTPase"/>
</dbReference>
<evidence type="ECO:0000313" key="13">
    <source>
        <dbReference type="EMBL" id="QGR19423.1"/>
    </source>
</evidence>
<evidence type="ECO:0000256" key="8">
    <source>
        <dbReference type="ARBA" id="ARBA00023065"/>
    </source>
</evidence>
<evidence type="ECO:0000256" key="2">
    <source>
        <dbReference type="ARBA" id="ARBA00022448"/>
    </source>
</evidence>
<dbReference type="HAMAP" id="MF_00309">
    <property type="entry name" value="ATP_synth_A_arch"/>
    <property type="match status" value="1"/>
</dbReference>
<evidence type="ECO:0000256" key="9">
    <source>
        <dbReference type="ARBA" id="ARBA00023136"/>
    </source>
</evidence>
<dbReference type="GO" id="GO:0046933">
    <property type="term" value="F:proton-transporting ATP synthase activity, rotational mechanism"/>
    <property type="evidence" value="ECO:0007669"/>
    <property type="project" value="UniProtKB-UniRule"/>
</dbReference>
<keyword evidence="8 11" id="KW-0406">Ion transport</keyword>
<dbReference type="GO" id="GO:0005886">
    <property type="term" value="C:plasma membrane"/>
    <property type="evidence" value="ECO:0007669"/>
    <property type="project" value="UniProtKB-SubCell"/>
</dbReference>
<dbReference type="InterPro" id="IPR023366">
    <property type="entry name" value="ATP_synth_asu-like_sf"/>
</dbReference>
<dbReference type="FunFam" id="2.40.30.20:FF:000002">
    <property type="entry name" value="V-type proton ATPase catalytic subunit A"/>
    <property type="match status" value="1"/>
</dbReference>
<dbReference type="GO" id="GO:0042777">
    <property type="term" value="P:proton motive force-driven plasma membrane ATP synthesis"/>
    <property type="evidence" value="ECO:0007669"/>
    <property type="project" value="UniProtKB-UniRule"/>
</dbReference>
<keyword evidence="9 11" id="KW-0472">Membrane</keyword>
<dbReference type="Pfam" id="PF02874">
    <property type="entry name" value="ATP-synt_ab_N"/>
    <property type="match status" value="1"/>
</dbReference>
<dbReference type="Gene3D" id="2.40.50.100">
    <property type="match status" value="1"/>
</dbReference>
<dbReference type="NCBIfam" id="NF003220">
    <property type="entry name" value="PRK04192.1"/>
    <property type="match status" value="1"/>
</dbReference>
<evidence type="ECO:0000313" key="14">
    <source>
        <dbReference type="Proteomes" id="UP000423396"/>
    </source>
</evidence>
<dbReference type="SUPFAM" id="SSF50615">
    <property type="entry name" value="N-terminal domain of alpha and beta subunits of F1 ATP synthase"/>
    <property type="match status" value="1"/>
</dbReference>
<accession>A0A650CNS7</accession>
<dbReference type="GeneID" id="42798427"/>
<keyword evidence="7 11" id="KW-1278">Translocase</keyword>
<keyword evidence="6 11" id="KW-0067">ATP-binding</keyword>
<reference evidence="13 14" key="1">
    <citation type="submission" date="2019-10" db="EMBL/GenBank/DDBJ databases">
        <title>Genome Sequences from Six Type Strain Members of the Archaeal Family Sulfolobaceae: Acidianus ambivalens, Acidianus infernus, Metallosphaera prunae, Stygiolobus azoricus, Sulfolobus metallicus, and Sulfurisphaera ohwakuensis.</title>
        <authorList>
            <person name="Counts J.A."/>
            <person name="Kelly R.M."/>
        </authorList>
    </citation>
    <scope>NUCLEOTIDE SEQUENCE [LARGE SCALE GENOMIC DNA]</scope>
    <source>
        <strain evidence="13 14">FC6</strain>
    </source>
</reference>
<dbReference type="Gene3D" id="1.10.1140.10">
    <property type="entry name" value="Bovine Mitochondrial F1-atpase, Atp Synthase Beta Chain, Chain D, domain 3"/>
    <property type="match status" value="1"/>
</dbReference>
<evidence type="ECO:0000256" key="5">
    <source>
        <dbReference type="ARBA" id="ARBA00022781"/>
    </source>
</evidence>
<sequence length="593" mass="66104">MAGEGRVIRVNGPLVVADGMRSAQMYEVVEVGEPRLIGEITRIEGDKAFIQVYETTDGIKPGDKVYRTGAPLSVELGPGLLGRIFDGLQRPLDYIANVTKSPYVKRGIKVPALDKNKKWHFTPTVKKGDKVSGGDIIGVVQETELVQHKILVPPNVHGVVKEVVAEGDYTIEDVIATLDVNGDTKELKMYHKWPVRVPRPFKEKLEPTEPLLTGTRVIDTIFPMAKGGTAAIPGPFGSGKTVTLQSLAKWSEAKIVIYVGCGERGNEMTDELRQFPKLKDPWTGKPLLQRTILVANTSNMPVAARETSIYVGVTMAEYFRDQGYDILLVADSTTRWAEALRDLGGRMEEMPAEEGFPSYLPSRLAEYYERAGRVRTIGNPERTGSVTIASAVSPPGGDFTEPVTSNTLRFVRVFWPLDVSLAQARHFPAINWIQGFSAYVDLVASWWHKNVDPNWYEMRNTLVKILLREDELKQIVRLVGPESLSDKDKLVLEAAKLVRLGFLQQNAFDEIDAFATPQKQAKMMHVLYTFYTQANDLITKGIPLKKILEKVGPLEPEIIRIKYSVKNNELAKIDEIENKLKAAYDSLLKEVSG</sequence>
<dbReference type="InterPro" id="IPR022878">
    <property type="entry name" value="V-ATPase_asu"/>
</dbReference>
<evidence type="ECO:0000256" key="4">
    <source>
        <dbReference type="ARBA" id="ARBA00022741"/>
    </source>
</evidence>
<dbReference type="CDD" id="cd01134">
    <property type="entry name" value="V_A-ATPase_A"/>
    <property type="match status" value="1"/>
</dbReference>
<dbReference type="NCBIfam" id="TIGR01043">
    <property type="entry name" value="ATP_syn_A_arch"/>
    <property type="match status" value="1"/>
</dbReference>
<dbReference type="CDD" id="cd18119">
    <property type="entry name" value="ATP-synt_V_A-type_alpha_N"/>
    <property type="match status" value="1"/>
</dbReference>
<keyword evidence="5 11" id="KW-0375">Hydrogen ion transport</keyword>
<proteinExistence type="inferred from homology"/>
<dbReference type="InterPro" id="IPR004100">
    <property type="entry name" value="ATPase_F1/V1/A1_a/bsu_N"/>
</dbReference>
<dbReference type="RefSeq" id="WP_156006179.1">
    <property type="nucleotide sequence ID" value="NZ_CP045483.1"/>
</dbReference>
<dbReference type="InterPro" id="IPR036121">
    <property type="entry name" value="ATPase_F1/V1/A1_a/bsu_N_sf"/>
</dbReference>
<keyword evidence="3 11" id="KW-1003">Cell membrane</keyword>
<evidence type="ECO:0000256" key="3">
    <source>
        <dbReference type="ARBA" id="ARBA00022475"/>
    </source>
</evidence>
<dbReference type="Pfam" id="PF00006">
    <property type="entry name" value="ATP-synt_ab"/>
    <property type="match status" value="1"/>
</dbReference>
<dbReference type="Pfam" id="PF22919">
    <property type="entry name" value="ATP-synt_VA_C"/>
    <property type="match status" value="1"/>
</dbReference>
<dbReference type="InterPro" id="IPR000194">
    <property type="entry name" value="ATPase_F1/V1/A1_a/bsu_nucl-bd"/>
</dbReference>
<keyword evidence="2 11" id="KW-0813">Transport</keyword>
<dbReference type="EC" id="7.1.2.2" evidence="11"/>
<comment type="subcellular location">
    <subcellularLocation>
        <location evidence="11">Cell membrane</location>
        <topology evidence="11">Peripheral membrane protein</topology>
    </subcellularLocation>
</comment>
<dbReference type="PANTHER" id="PTHR43607">
    <property type="entry name" value="V-TYPE PROTON ATPASE CATALYTIC SUBUNIT A"/>
    <property type="match status" value="1"/>
</dbReference>
<dbReference type="FunFam" id="1.10.1140.10:FF:000002">
    <property type="entry name" value="V-type proton ATPase catalytic subunit A"/>
    <property type="match status" value="1"/>
</dbReference>
<gene>
    <name evidence="11" type="primary">atpA</name>
    <name evidence="13" type="ORF">D1868_05115</name>
</gene>
<dbReference type="CDD" id="cd18111">
    <property type="entry name" value="ATP-synt_V_A-type_alpha_C"/>
    <property type="match status" value="1"/>
</dbReference>
<dbReference type="InterPro" id="IPR055190">
    <property type="entry name" value="ATP-synt_VA_C"/>
</dbReference>
<comment type="catalytic activity">
    <reaction evidence="11">
        <text>ATP + H2O + 4 H(+)(in) = ADP + phosphate + 5 H(+)(out)</text>
        <dbReference type="Rhea" id="RHEA:57720"/>
        <dbReference type="ChEBI" id="CHEBI:15377"/>
        <dbReference type="ChEBI" id="CHEBI:15378"/>
        <dbReference type="ChEBI" id="CHEBI:30616"/>
        <dbReference type="ChEBI" id="CHEBI:43474"/>
        <dbReference type="ChEBI" id="CHEBI:456216"/>
        <dbReference type="EC" id="7.1.2.2"/>
    </reaction>
</comment>
<dbReference type="Pfam" id="PF16886">
    <property type="entry name" value="ATP-synt_ab_Xtn"/>
    <property type="match status" value="1"/>
</dbReference>
<dbReference type="AlphaFoldDB" id="A0A650CNS7"/>
<comment type="function">
    <text evidence="11">Component of the A-type ATP synthase that produces ATP from ADP in the presence of a proton gradient across the membrane. The A chain is the catalytic subunit.</text>
</comment>
<dbReference type="InterPro" id="IPR031686">
    <property type="entry name" value="ATP-synth_a_Xtn"/>
</dbReference>